<organism evidence="1 2">
    <name type="scientific">Dallia pectoralis</name>
    <name type="common">Alaska blackfish</name>
    <dbReference type="NCBI Taxonomy" id="75939"/>
    <lineage>
        <taxon>Eukaryota</taxon>
        <taxon>Metazoa</taxon>
        <taxon>Chordata</taxon>
        <taxon>Craniata</taxon>
        <taxon>Vertebrata</taxon>
        <taxon>Euteleostomi</taxon>
        <taxon>Actinopterygii</taxon>
        <taxon>Neopterygii</taxon>
        <taxon>Teleostei</taxon>
        <taxon>Protacanthopterygii</taxon>
        <taxon>Esociformes</taxon>
        <taxon>Umbridae</taxon>
        <taxon>Dallia</taxon>
    </lineage>
</organism>
<name>A0ACC2GXM3_DALPE</name>
<gene>
    <name evidence="1" type="ORF">DPEC_G00101990</name>
</gene>
<evidence type="ECO:0000313" key="1">
    <source>
        <dbReference type="EMBL" id="KAJ8008170.1"/>
    </source>
</evidence>
<dbReference type="EMBL" id="CM055735">
    <property type="protein sequence ID" value="KAJ8008170.1"/>
    <property type="molecule type" value="Genomic_DNA"/>
</dbReference>
<evidence type="ECO:0000313" key="2">
    <source>
        <dbReference type="Proteomes" id="UP001157502"/>
    </source>
</evidence>
<sequence>MTMENASRLQSQLTTLMNAVVRAAVVEIVRLVENNSVALRRELSNSNLENEALKDQNESIKRKLQRLESKLSMSIAAKSLPVGLRQAAEAGGRKDNFDHTMADGKKIAGITSHESAVQFQQATHEDEREALRVVAIEKDEIQFICIKKEMNDVAEHEKPFPKTNAQLCPKVDMVYGKEWSQSLWRDGQDERGESHDRTEKEETPGTSTTQHQNGSLLHCSKLNPFTPILKVFCDPEQDTYSDYRLEGISELPVVLVPDRL</sequence>
<keyword evidence="2" id="KW-1185">Reference proteome</keyword>
<dbReference type="Proteomes" id="UP001157502">
    <property type="component" value="Chromosome 8"/>
</dbReference>
<comment type="caution">
    <text evidence="1">The sequence shown here is derived from an EMBL/GenBank/DDBJ whole genome shotgun (WGS) entry which is preliminary data.</text>
</comment>
<proteinExistence type="predicted"/>
<accession>A0ACC2GXM3</accession>
<protein>
    <submittedName>
        <fullName evidence="1">Uncharacterized protein</fullName>
    </submittedName>
</protein>
<reference evidence="1" key="1">
    <citation type="submission" date="2021-05" db="EMBL/GenBank/DDBJ databases">
        <authorList>
            <person name="Pan Q."/>
            <person name="Jouanno E."/>
            <person name="Zahm M."/>
            <person name="Klopp C."/>
            <person name="Cabau C."/>
            <person name="Louis A."/>
            <person name="Berthelot C."/>
            <person name="Parey E."/>
            <person name="Roest Crollius H."/>
            <person name="Montfort J."/>
            <person name="Robinson-Rechavi M."/>
            <person name="Bouchez O."/>
            <person name="Lampietro C."/>
            <person name="Lopez Roques C."/>
            <person name="Donnadieu C."/>
            <person name="Postlethwait J."/>
            <person name="Bobe J."/>
            <person name="Dillon D."/>
            <person name="Chandos A."/>
            <person name="von Hippel F."/>
            <person name="Guiguen Y."/>
        </authorList>
    </citation>
    <scope>NUCLEOTIDE SEQUENCE</scope>
    <source>
        <strain evidence="1">YG-Jan2019</strain>
    </source>
</reference>